<evidence type="ECO:0000259" key="16">
    <source>
        <dbReference type="PROSITE" id="PS50862"/>
    </source>
</evidence>
<dbReference type="Proteomes" id="UP000244930">
    <property type="component" value="Chromosome"/>
</dbReference>
<dbReference type="PANTHER" id="PTHR43697:SF1">
    <property type="entry name" value="SERINE--TRNA LIGASE"/>
    <property type="match status" value="1"/>
</dbReference>
<feature type="binding site" evidence="13">
    <location>
        <position position="386"/>
    </location>
    <ligand>
        <name>L-serine</name>
        <dbReference type="ChEBI" id="CHEBI:33384"/>
    </ligand>
</feature>
<name>A0A2U8GKU0_9RHOO</name>
<evidence type="ECO:0000256" key="9">
    <source>
        <dbReference type="ARBA" id="ARBA00023146"/>
    </source>
</evidence>
<evidence type="ECO:0000256" key="4">
    <source>
        <dbReference type="ARBA" id="ARBA00022490"/>
    </source>
</evidence>
<comment type="pathway">
    <text evidence="2 12">Aminoacyl-tRNA biosynthesis; selenocysteinyl-tRNA(Sec) biosynthesis; L-seryl-tRNA(Sec) from L-serine and tRNA(Sec): step 1/1.</text>
</comment>
<dbReference type="Gene3D" id="1.10.287.40">
    <property type="entry name" value="Serine-tRNA synthetase, tRNA binding domain"/>
    <property type="match status" value="1"/>
</dbReference>
<dbReference type="PANTHER" id="PTHR43697">
    <property type="entry name" value="SERYL-TRNA SYNTHETASE"/>
    <property type="match status" value="1"/>
</dbReference>
<keyword evidence="8 12" id="KW-0648">Protein biosynthesis</keyword>
<dbReference type="EC" id="6.1.1.11" evidence="12"/>
<evidence type="ECO:0000256" key="11">
    <source>
        <dbReference type="ARBA" id="ARBA00048823"/>
    </source>
</evidence>
<evidence type="ECO:0000256" key="7">
    <source>
        <dbReference type="ARBA" id="ARBA00022840"/>
    </source>
</evidence>
<comment type="caution">
    <text evidence="12">Lacks conserved residue(s) required for the propagation of feature annotation.</text>
</comment>
<feature type="coiled-coil region" evidence="15">
    <location>
        <begin position="30"/>
        <end position="57"/>
    </location>
</feature>
<dbReference type="SUPFAM" id="SSF55681">
    <property type="entry name" value="Class II aaRS and biotin synthetases"/>
    <property type="match status" value="1"/>
</dbReference>
<dbReference type="InterPro" id="IPR006195">
    <property type="entry name" value="aa-tRNA-synth_II"/>
</dbReference>
<dbReference type="PROSITE" id="PS50862">
    <property type="entry name" value="AA_TRNA_LIGASE_II"/>
    <property type="match status" value="1"/>
</dbReference>
<dbReference type="UniPathway" id="UPA00906">
    <property type="reaction ID" value="UER00895"/>
</dbReference>
<dbReference type="GO" id="GO:0005524">
    <property type="term" value="F:ATP binding"/>
    <property type="evidence" value="ECO:0007669"/>
    <property type="project" value="UniProtKB-UniRule"/>
</dbReference>
<dbReference type="GO" id="GO:0016260">
    <property type="term" value="P:selenocysteine biosynthetic process"/>
    <property type="evidence" value="ECO:0007669"/>
    <property type="project" value="UniProtKB-UniRule"/>
</dbReference>
<dbReference type="Pfam" id="PF02403">
    <property type="entry name" value="Seryl_tRNA_N"/>
    <property type="match status" value="1"/>
</dbReference>
<organism evidence="17 18">
    <name type="scientific">Parazoarcus communis</name>
    <dbReference type="NCBI Taxonomy" id="41977"/>
    <lineage>
        <taxon>Bacteria</taxon>
        <taxon>Pseudomonadati</taxon>
        <taxon>Pseudomonadota</taxon>
        <taxon>Betaproteobacteria</taxon>
        <taxon>Rhodocyclales</taxon>
        <taxon>Zoogloeaceae</taxon>
        <taxon>Parazoarcus</taxon>
    </lineage>
</organism>
<dbReference type="GO" id="GO:0004828">
    <property type="term" value="F:serine-tRNA ligase activity"/>
    <property type="evidence" value="ECO:0007669"/>
    <property type="project" value="UniProtKB-UniRule"/>
</dbReference>
<evidence type="ECO:0000313" key="18">
    <source>
        <dbReference type="Proteomes" id="UP000244930"/>
    </source>
</evidence>
<dbReference type="HAMAP" id="MF_00176">
    <property type="entry name" value="Ser_tRNA_synth_type1"/>
    <property type="match status" value="1"/>
</dbReference>
<dbReference type="GO" id="GO:0006434">
    <property type="term" value="P:seryl-tRNA aminoacylation"/>
    <property type="evidence" value="ECO:0007669"/>
    <property type="project" value="UniProtKB-UniRule"/>
</dbReference>
<evidence type="ECO:0000256" key="6">
    <source>
        <dbReference type="ARBA" id="ARBA00022741"/>
    </source>
</evidence>
<evidence type="ECO:0000256" key="1">
    <source>
        <dbReference type="ARBA" id="ARBA00004496"/>
    </source>
</evidence>
<comment type="domain">
    <text evidence="12">Consists of two distinct domains, a catalytic core and a N-terminal extension that is involved in tRNA binding.</text>
</comment>
<dbReference type="NCBIfam" id="TIGR00414">
    <property type="entry name" value="serS"/>
    <property type="match status" value="1"/>
</dbReference>
<dbReference type="EMBL" id="CP022187">
    <property type="protein sequence ID" value="AWI74197.1"/>
    <property type="molecule type" value="Genomic_DNA"/>
</dbReference>
<feature type="binding site" evidence="12">
    <location>
        <position position="388"/>
    </location>
    <ligand>
        <name>L-serine</name>
        <dbReference type="ChEBI" id="CHEBI:33384"/>
    </ligand>
</feature>
<comment type="subcellular location">
    <subcellularLocation>
        <location evidence="1 12">Cytoplasm</location>
    </subcellularLocation>
</comment>
<gene>
    <name evidence="12" type="primary">serS</name>
    <name evidence="17" type="ORF">CEW83_02305</name>
</gene>
<feature type="binding site" evidence="12">
    <location>
        <begin position="235"/>
        <end position="237"/>
    </location>
    <ligand>
        <name>L-serine</name>
        <dbReference type="ChEBI" id="CHEBI:33384"/>
    </ligand>
</feature>
<comment type="similarity">
    <text evidence="3 12">Belongs to the class-II aminoacyl-tRNA synthetase family. Type-1 seryl-tRNA synthetase subfamily.</text>
</comment>
<keyword evidence="5 12" id="KW-0436">Ligase</keyword>
<evidence type="ECO:0000256" key="15">
    <source>
        <dbReference type="SAM" id="Coils"/>
    </source>
</evidence>
<comment type="subunit">
    <text evidence="12">Homodimer. The tRNA molecule binds across the dimer.</text>
</comment>
<dbReference type="InterPro" id="IPR002314">
    <property type="entry name" value="aa-tRNA-synt_IIb"/>
</dbReference>
<evidence type="ECO:0000256" key="5">
    <source>
        <dbReference type="ARBA" id="ARBA00022598"/>
    </source>
</evidence>
<dbReference type="RefSeq" id="WP_108947905.1">
    <property type="nucleotide sequence ID" value="NZ_CP022187.1"/>
</dbReference>
<comment type="function">
    <text evidence="12">Catalyzes the attachment of serine to tRNA(Ser). Is also able to aminoacylate tRNA(Sec) with serine, to form the misacylated tRNA L-seryl-tRNA(Sec), which will be further converted into selenocysteinyl-tRNA(Sec).</text>
</comment>
<evidence type="ECO:0000256" key="3">
    <source>
        <dbReference type="ARBA" id="ARBA00010728"/>
    </source>
</evidence>
<dbReference type="CDD" id="cd00770">
    <property type="entry name" value="SerRS_core"/>
    <property type="match status" value="1"/>
</dbReference>
<dbReference type="InterPro" id="IPR045864">
    <property type="entry name" value="aa-tRNA-synth_II/BPL/LPL"/>
</dbReference>
<dbReference type="InterPro" id="IPR033729">
    <property type="entry name" value="SerRS_core"/>
</dbReference>
<accession>A0A2U8GKU0</accession>
<dbReference type="InterPro" id="IPR042103">
    <property type="entry name" value="SerRS_1_N_sf"/>
</dbReference>
<keyword evidence="9 12" id="KW-0030">Aminoacyl-tRNA synthetase</keyword>
<dbReference type="InterPro" id="IPR002317">
    <property type="entry name" value="Ser-tRNA-ligase_type_1"/>
</dbReference>
<evidence type="ECO:0000256" key="14">
    <source>
        <dbReference type="PIRSR" id="PIRSR001529-2"/>
    </source>
</evidence>
<dbReference type="GO" id="GO:0005737">
    <property type="term" value="C:cytoplasm"/>
    <property type="evidence" value="ECO:0007669"/>
    <property type="project" value="UniProtKB-SubCell"/>
</dbReference>
<dbReference type="Gene3D" id="3.30.930.10">
    <property type="entry name" value="Bira Bifunctional Protein, Domain 2"/>
    <property type="match status" value="1"/>
</dbReference>
<sequence length="430" mass="47530">MLDIQMLRSQLDVVSARLATRGLQLDTAAFLALEEERKQLQTRTQDLQAQRNSLSKQIGMLKGKGEDASAVMAEVGQLGDELKRCEQALPLVLEKLNDFLSGLPNLPQESVPVGEDETANVEVRRWGTPAAYDFEVKDHVDLGAALGLDFDTGAKLSGSRFTFMRGQIARLHRALAQFMLDTQTGEHGYTECYTPYIVNRDVLVGTGQLPKFKEDMFWVLRGGDDESPEQYLISTAEISLTNSVREQVQPVDVLPIKLTAHSPCFRSEAGSAGRDTRGMIRQHQFDKVEMVQVTHPEQSDAALEEMVGHAEAILQKLELPYRVITLCTGDMGFSAAKTYDLEVWLPAQNTYREISSVSNCEAFQARRMQARFKNAQGKNELVHTLNGSGLAVGRTLVAVLENYQRADGSVEVPAVLRPYMGGIEVLTPGA</sequence>
<comment type="catalytic activity">
    <reaction evidence="10 12">
        <text>tRNA(Sec) + L-serine + ATP = L-seryl-tRNA(Sec) + AMP + diphosphate + H(+)</text>
        <dbReference type="Rhea" id="RHEA:42580"/>
        <dbReference type="Rhea" id="RHEA-COMP:9742"/>
        <dbReference type="Rhea" id="RHEA-COMP:10128"/>
        <dbReference type="ChEBI" id="CHEBI:15378"/>
        <dbReference type="ChEBI" id="CHEBI:30616"/>
        <dbReference type="ChEBI" id="CHEBI:33019"/>
        <dbReference type="ChEBI" id="CHEBI:33384"/>
        <dbReference type="ChEBI" id="CHEBI:78442"/>
        <dbReference type="ChEBI" id="CHEBI:78533"/>
        <dbReference type="ChEBI" id="CHEBI:456215"/>
        <dbReference type="EC" id="6.1.1.11"/>
    </reaction>
</comment>
<dbReference type="InterPro" id="IPR015866">
    <property type="entry name" value="Ser-tRNA-synth_1_N"/>
</dbReference>
<evidence type="ECO:0000256" key="8">
    <source>
        <dbReference type="ARBA" id="ARBA00022917"/>
    </source>
</evidence>
<keyword evidence="4 12" id="KW-0963">Cytoplasm</keyword>
<feature type="binding site" evidence="12 14">
    <location>
        <begin position="353"/>
        <end position="356"/>
    </location>
    <ligand>
        <name>ATP</name>
        <dbReference type="ChEBI" id="CHEBI:30616"/>
    </ligand>
</feature>
<keyword evidence="18" id="KW-1185">Reference proteome</keyword>
<evidence type="ECO:0000256" key="10">
    <source>
        <dbReference type="ARBA" id="ARBA00047929"/>
    </source>
</evidence>
<keyword evidence="7 12" id="KW-0067">ATP-binding</keyword>
<dbReference type="Pfam" id="PF00587">
    <property type="entry name" value="tRNA-synt_2b"/>
    <property type="match status" value="1"/>
</dbReference>
<feature type="binding site" evidence="12 13">
    <location>
        <position position="289"/>
    </location>
    <ligand>
        <name>L-serine</name>
        <dbReference type="ChEBI" id="CHEBI:33384"/>
    </ligand>
</feature>
<dbReference type="AlphaFoldDB" id="A0A2U8GKU0"/>
<feature type="binding site" evidence="13">
    <location>
        <position position="266"/>
    </location>
    <ligand>
        <name>L-serine</name>
        <dbReference type="ChEBI" id="CHEBI:33384"/>
    </ligand>
</feature>
<evidence type="ECO:0000256" key="13">
    <source>
        <dbReference type="PIRSR" id="PIRSR001529-1"/>
    </source>
</evidence>
<protein>
    <recommendedName>
        <fullName evidence="12">Serine--tRNA ligase</fullName>
        <ecNumber evidence="12">6.1.1.11</ecNumber>
    </recommendedName>
    <alternativeName>
        <fullName evidence="12">Seryl-tRNA synthetase</fullName>
        <shortName evidence="12">SerRS</shortName>
    </alternativeName>
    <alternativeName>
        <fullName evidence="12">Seryl-tRNA(Ser/Sec) synthetase</fullName>
    </alternativeName>
</protein>
<keyword evidence="6 12" id="KW-0547">Nucleotide-binding</keyword>
<feature type="binding site" evidence="13">
    <location>
        <position position="235"/>
    </location>
    <ligand>
        <name>L-serine</name>
        <dbReference type="ChEBI" id="CHEBI:33384"/>
    </ligand>
</feature>
<feature type="domain" description="Aminoacyl-transfer RNA synthetases class-II family profile" evidence="16">
    <location>
        <begin position="170"/>
        <end position="413"/>
    </location>
</feature>
<evidence type="ECO:0000256" key="12">
    <source>
        <dbReference type="HAMAP-Rule" id="MF_00176"/>
    </source>
</evidence>
<evidence type="ECO:0000256" key="2">
    <source>
        <dbReference type="ARBA" id="ARBA00005045"/>
    </source>
</evidence>
<comment type="catalytic activity">
    <reaction evidence="11 12">
        <text>tRNA(Ser) + L-serine + ATP = L-seryl-tRNA(Ser) + AMP + diphosphate + H(+)</text>
        <dbReference type="Rhea" id="RHEA:12292"/>
        <dbReference type="Rhea" id="RHEA-COMP:9669"/>
        <dbReference type="Rhea" id="RHEA-COMP:9703"/>
        <dbReference type="ChEBI" id="CHEBI:15378"/>
        <dbReference type="ChEBI" id="CHEBI:30616"/>
        <dbReference type="ChEBI" id="CHEBI:33019"/>
        <dbReference type="ChEBI" id="CHEBI:33384"/>
        <dbReference type="ChEBI" id="CHEBI:78442"/>
        <dbReference type="ChEBI" id="CHEBI:78533"/>
        <dbReference type="ChEBI" id="CHEBI:456215"/>
        <dbReference type="EC" id="6.1.1.11"/>
    </reaction>
</comment>
<dbReference type="PRINTS" id="PR00981">
    <property type="entry name" value="TRNASYNTHSER"/>
</dbReference>
<dbReference type="PIRSF" id="PIRSF001529">
    <property type="entry name" value="Ser-tRNA-synth_IIa"/>
    <property type="match status" value="1"/>
</dbReference>
<reference evidence="17 18" key="1">
    <citation type="submission" date="2017-06" db="EMBL/GenBank/DDBJ databases">
        <title>Azoarcus.</title>
        <authorList>
            <person name="Woo J.-H."/>
            <person name="Kim H.-S."/>
        </authorList>
    </citation>
    <scope>NUCLEOTIDE SEQUENCE [LARGE SCALE GENOMIC DNA]</scope>
    <source>
        <strain evidence="17 18">TSPY31</strain>
    </source>
</reference>
<dbReference type="InterPro" id="IPR010978">
    <property type="entry name" value="tRNA-bd_arm"/>
</dbReference>
<keyword evidence="15" id="KW-0175">Coiled coil</keyword>
<evidence type="ECO:0000313" key="17">
    <source>
        <dbReference type="EMBL" id="AWI74197.1"/>
    </source>
</evidence>
<dbReference type="KEGG" id="acom:CEW83_02305"/>
<dbReference type="SUPFAM" id="SSF46589">
    <property type="entry name" value="tRNA-binding arm"/>
    <property type="match status" value="1"/>
</dbReference>
<feature type="binding site" evidence="12 14">
    <location>
        <begin position="266"/>
        <end position="268"/>
    </location>
    <ligand>
        <name>ATP</name>
        <dbReference type="ChEBI" id="CHEBI:30616"/>
    </ligand>
</feature>
<proteinExistence type="inferred from homology"/>